<protein>
    <submittedName>
        <fullName evidence="1">Uncharacterized protein</fullName>
    </submittedName>
</protein>
<accession>A0A096CMA3</accession>
<gene>
    <name evidence="1" type="ORF">HMPREF0872_08305</name>
</gene>
<evidence type="ECO:0000313" key="2">
    <source>
        <dbReference type="Proteomes" id="UP000029628"/>
    </source>
</evidence>
<dbReference type="AlphaFoldDB" id="A0A096CMA3"/>
<keyword evidence="2" id="KW-1185">Reference proteome</keyword>
<name>A0A096CMA3_9FIRM</name>
<dbReference type="RefSeq" id="WP_028257938.1">
    <property type="nucleotide sequence ID" value="NZ_JRNT01000040.1"/>
</dbReference>
<proteinExistence type="predicted"/>
<evidence type="ECO:0000313" key="1">
    <source>
        <dbReference type="EMBL" id="KGF46439.1"/>
    </source>
</evidence>
<reference evidence="1 2" key="1">
    <citation type="submission" date="2014-07" db="EMBL/GenBank/DDBJ databases">
        <authorList>
            <person name="McCorrison J."/>
            <person name="Sanka R."/>
            <person name="Torralba M."/>
            <person name="Gillis M."/>
            <person name="Haft D.H."/>
            <person name="Methe B."/>
            <person name="Sutton G."/>
            <person name="Nelson K.E."/>
        </authorList>
    </citation>
    <scope>NUCLEOTIDE SEQUENCE [LARGE SCALE GENOMIC DNA]</scope>
    <source>
        <strain evidence="1 2">DNF00314</strain>
    </source>
</reference>
<dbReference type="EMBL" id="JRNT01000040">
    <property type="protein sequence ID" value="KGF46439.1"/>
    <property type="molecule type" value="Genomic_DNA"/>
</dbReference>
<organism evidence="1 2">
    <name type="scientific">Veillonella montpellierensis DNF00314</name>
    <dbReference type="NCBI Taxonomy" id="1401067"/>
    <lineage>
        <taxon>Bacteria</taxon>
        <taxon>Bacillati</taxon>
        <taxon>Bacillota</taxon>
        <taxon>Negativicutes</taxon>
        <taxon>Veillonellales</taxon>
        <taxon>Veillonellaceae</taxon>
        <taxon>Veillonella</taxon>
    </lineage>
</organism>
<dbReference type="Proteomes" id="UP000029628">
    <property type="component" value="Unassembled WGS sequence"/>
</dbReference>
<dbReference type="eggNOG" id="ENOG5032Y8H">
    <property type="taxonomic scope" value="Bacteria"/>
</dbReference>
<sequence length="76" mass="8585">MSRIHAEHLQAGYIFGDPHNQEYIYLPPGEVGTDSPLCILETPTKREDISIDKAIHIIDTLSLRRCSHPILGKKSF</sequence>
<comment type="caution">
    <text evidence="1">The sequence shown here is derived from an EMBL/GenBank/DDBJ whole genome shotgun (WGS) entry which is preliminary data.</text>
</comment>